<evidence type="ECO:0000313" key="1">
    <source>
        <dbReference type="EMBL" id="SUO90240.1"/>
    </source>
</evidence>
<name>A0A380MIL2_9GAMM</name>
<evidence type="ECO:0000313" key="2">
    <source>
        <dbReference type="Proteomes" id="UP000254575"/>
    </source>
</evidence>
<sequence length="175" mass="19865">MNNTLCLQKLTDLFSGQVICLQEYSQLSAMFESVGFTLVDCLSSDSLYSTYFTVGIDNQPGMVRFLYNDNTHELIPQEVITIPEYDDLDDPDDFHRHFIAQSFVWGIRPLQDNRSGHMLADGKVVLIGSTSDDCLNWYCANVNDTSVDRVITLPHSLLLHYPQHIFDIAIAVTLR</sequence>
<dbReference type="AlphaFoldDB" id="A0A380MIL2"/>
<dbReference type="Proteomes" id="UP000254575">
    <property type="component" value="Unassembled WGS sequence"/>
</dbReference>
<proteinExistence type="predicted"/>
<protein>
    <submittedName>
        <fullName evidence="1">Uncharacterized protein</fullName>
    </submittedName>
</protein>
<reference evidence="1 2" key="1">
    <citation type="submission" date="2018-06" db="EMBL/GenBank/DDBJ databases">
        <authorList>
            <consortium name="Pathogen Informatics"/>
            <person name="Doyle S."/>
        </authorList>
    </citation>
    <scope>NUCLEOTIDE SEQUENCE [LARGE SCALE GENOMIC DNA]</scope>
    <source>
        <strain evidence="1 2">NCTC10717</strain>
    </source>
</reference>
<accession>A0A380MIL2</accession>
<organism evidence="1 2">
    <name type="scientific">Suttonella indologenes</name>
    <dbReference type="NCBI Taxonomy" id="13276"/>
    <lineage>
        <taxon>Bacteria</taxon>
        <taxon>Pseudomonadati</taxon>
        <taxon>Pseudomonadota</taxon>
        <taxon>Gammaproteobacteria</taxon>
        <taxon>Cardiobacteriales</taxon>
        <taxon>Cardiobacteriaceae</taxon>
        <taxon>Suttonella</taxon>
    </lineage>
</organism>
<dbReference type="RefSeq" id="WP_115217374.1">
    <property type="nucleotide sequence ID" value="NZ_UHIA01000002.1"/>
</dbReference>
<keyword evidence="2" id="KW-1185">Reference proteome</keyword>
<dbReference type="EMBL" id="UHIA01000002">
    <property type="protein sequence ID" value="SUO90240.1"/>
    <property type="molecule type" value="Genomic_DNA"/>
</dbReference>
<gene>
    <name evidence="1" type="ORF">NCTC10717_00035</name>
</gene>